<dbReference type="KEGG" id="pcam:HNE05_13460"/>
<dbReference type="Proteomes" id="UP000501379">
    <property type="component" value="Chromosome"/>
</dbReference>
<dbReference type="CDD" id="cd16913">
    <property type="entry name" value="YkuD_like"/>
    <property type="match status" value="1"/>
</dbReference>
<dbReference type="Pfam" id="PF03734">
    <property type="entry name" value="YkuD"/>
    <property type="match status" value="1"/>
</dbReference>
<keyword evidence="3" id="KW-0808">Transferase</keyword>
<keyword evidence="11" id="KW-1185">Reference proteome</keyword>
<gene>
    <name evidence="10" type="ORF">HNE05_13460</name>
</gene>
<dbReference type="RefSeq" id="WP_173209129.1">
    <property type="nucleotide sequence ID" value="NZ_CP053697.2"/>
</dbReference>
<evidence type="ECO:0000256" key="8">
    <source>
        <dbReference type="SAM" id="SignalP"/>
    </source>
</evidence>
<accession>A0A6M8FKB1</accession>
<comment type="pathway">
    <text evidence="1 7">Cell wall biogenesis; peptidoglycan biosynthesis.</text>
</comment>
<comment type="similarity">
    <text evidence="2">Belongs to the YkuD family.</text>
</comment>
<dbReference type="GO" id="GO:0016740">
    <property type="term" value="F:transferase activity"/>
    <property type="evidence" value="ECO:0007669"/>
    <property type="project" value="UniProtKB-KW"/>
</dbReference>
<dbReference type="InterPro" id="IPR038063">
    <property type="entry name" value="Transpep_catalytic_dom"/>
</dbReference>
<feature type="domain" description="L,D-TPase catalytic" evidence="9">
    <location>
        <begin position="30"/>
        <end position="166"/>
    </location>
</feature>
<evidence type="ECO:0000256" key="1">
    <source>
        <dbReference type="ARBA" id="ARBA00004752"/>
    </source>
</evidence>
<dbReference type="Gene3D" id="2.40.440.10">
    <property type="entry name" value="L,D-transpeptidase catalytic domain-like"/>
    <property type="match status" value="1"/>
</dbReference>
<evidence type="ECO:0000259" key="9">
    <source>
        <dbReference type="PROSITE" id="PS52029"/>
    </source>
</evidence>
<feature type="signal peptide" evidence="8">
    <location>
        <begin position="1"/>
        <end position="18"/>
    </location>
</feature>
<dbReference type="PROSITE" id="PS52029">
    <property type="entry name" value="LD_TPASE"/>
    <property type="match status" value="1"/>
</dbReference>
<evidence type="ECO:0000256" key="5">
    <source>
        <dbReference type="ARBA" id="ARBA00022984"/>
    </source>
</evidence>
<dbReference type="EMBL" id="CP053697">
    <property type="protein sequence ID" value="QKE64319.1"/>
    <property type="molecule type" value="Genomic_DNA"/>
</dbReference>
<feature type="active site" description="Nucleophile" evidence="7">
    <location>
        <position position="142"/>
    </location>
</feature>
<feature type="chain" id="PRO_5027070648" evidence="8">
    <location>
        <begin position="19"/>
        <end position="167"/>
    </location>
</feature>
<feature type="active site" description="Proton donor/acceptor" evidence="7">
    <location>
        <position position="120"/>
    </location>
</feature>
<proteinExistence type="inferred from homology"/>
<dbReference type="SUPFAM" id="SSF141523">
    <property type="entry name" value="L,D-transpeptidase catalytic domain-like"/>
    <property type="match status" value="1"/>
</dbReference>
<evidence type="ECO:0000313" key="11">
    <source>
        <dbReference type="Proteomes" id="UP000501379"/>
    </source>
</evidence>
<keyword evidence="6 7" id="KW-0961">Cell wall biogenesis/degradation</keyword>
<dbReference type="GO" id="GO:0009252">
    <property type="term" value="P:peptidoglycan biosynthetic process"/>
    <property type="evidence" value="ECO:0007669"/>
    <property type="project" value="UniProtKB-UniPathway"/>
</dbReference>
<evidence type="ECO:0000256" key="2">
    <source>
        <dbReference type="ARBA" id="ARBA00005992"/>
    </source>
</evidence>
<keyword evidence="5 7" id="KW-0573">Peptidoglycan synthesis</keyword>
<dbReference type="GO" id="GO:0071555">
    <property type="term" value="P:cell wall organization"/>
    <property type="evidence" value="ECO:0007669"/>
    <property type="project" value="UniProtKB-UniRule"/>
</dbReference>
<evidence type="ECO:0000256" key="7">
    <source>
        <dbReference type="PROSITE-ProRule" id="PRU01373"/>
    </source>
</evidence>
<evidence type="ECO:0000313" key="10">
    <source>
        <dbReference type="EMBL" id="QKE64319.1"/>
    </source>
</evidence>
<dbReference type="PANTHER" id="PTHR36699:SF1">
    <property type="entry name" value="L,D-TRANSPEPTIDASE YAFK-RELATED"/>
    <property type="match status" value="1"/>
</dbReference>
<dbReference type="GO" id="GO:0008360">
    <property type="term" value="P:regulation of cell shape"/>
    <property type="evidence" value="ECO:0007669"/>
    <property type="project" value="UniProtKB-UniRule"/>
</dbReference>
<name>A0A6M8FKB1_9GAMM</name>
<sequence>MRWLLATLCFTLIGLANASTAPTLQGKSIDKVLVVKSERKLHLMGRGEVLKSYRVSLGKEPKGAKLREGDSRTPEGFYWIDWRKTSEKYNLSMHISYPNARDSANARKKGVPAGGMIMIHGTPLDDEYPEWYFHTLDWTEGCIAMRNVDMREVWRLVQDGTLIEIRP</sequence>
<keyword evidence="8" id="KW-0732">Signal</keyword>
<dbReference type="AlphaFoldDB" id="A0A6M8FKB1"/>
<dbReference type="InterPro" id="IPR005490">
    <property type="entry name" value="LD_TPept_cat_dom"/>
</dbReference>
<evidence type="ECO:0000256" key="3">
    <source>
        <dbReference type="ARBA" id="ARBA00022679"/>
    </source>
</evidence>
<protein>
    <submittedName>
        <fullName evidence="10">L,D-transpeptidase family protein</fullName>
    </submittedName>
</protein>
<evidence type="ECO:0000256" key="4">
    <source>
        <dbReference type="ARBA" id="ARBA00022960"/>
    </source>
</evidence>
<dbReference type="GO" id="GO:0004180">
    <property type="term" value="F:carboxypeptidase activity"/>
    <property type="evidence" value="ECO:0007669"/>
    <property type="project" value="UniProtKB-ARBA"/>
</dbReference>
<organism evidence="10 11">
    <name type="scientific">Aquipseudomonas campi</name>
    <dbReference type="NCBI Taxonomy" id="2731681"/>
    <lineage>
        <taxon>Bacteria</taxon>
        <taxon>Pseudomonadati</taxon>
        <taxon>Pseudomonadota</taxon>
        <taxon>Gammaproteobacteria</taxon>
        <taxon>Pseudomonadales</taxon>
        <taxon>Pseudomonadaceae</taxon>
        <taxon>Aquipseudomonas</taxon>
    </lineage>
</organism>
<evidence type="ECO:0000256" key="6">
    <source>
        <dbReference type="ARBA" id="ARBA00023316"/>
    </source>
</evidence>
<dbReference type="UniPathway" id="UPA00219"/>
<dbReference type="PANTHER" id="PTHR36699">
    <property type="entry name" value="LD-TRANSPEPTIDASE"/>
    <property type="match status" value="1"/>
</dbReference>
<reference evidence="10" key="1">
    <citation type="submission" date="2020-07" db="EMBL/GenBank/DDBJ databases">
        <title>Nitrate ammonifying Pseudomonas campi sp. nov. isolated from German agricultural grassland.</title>
        <authorList>
            <person name="Timsy T."/>
            <person name="Ulrich A."/>
            <person name="Spanner T."/>
            <person name="Foesel B."/>
            <person name="Kolb S."/>
            <person name="Horn M.A."/>
            <person name="Behrendt U."/>
        </authorList>
    </citation>
    <scope>NUCLEOTIDE SEQUENCE</scope>
    <source>
        <strain evidence="10">S1-A32-2</strain>
    </source>
</reference>
<keyword evidence="4 7" id="KW-0133">Cell shape</keyword>